<organism evidence="1 2">
    <name type="scientific">Erythrobacter fulvus</name>
    <dbReference type="NCBI Taxonomy" id="2987523"/>
    <lineage>
        <taxon>Bacteria</taxon>
        <taxon>Pseudomonadati</taxon>
        <taxon>Pseudomonadota</taxon>
        <taxon>Alphaproteobacteria</taxon>
        <taxon>Sphingomonadales</taxon>
        <taxon>Erythrobacteraceae</taxon>
        <taxon>Erythrobacter/Porphyrobacter group</taxon>
        <taxon>Erythrobacter</taxon>
    </lineage>
</organism>
<reference evidence="1 2" key="1">
    <citation type="submission" date="2022-10" db="EMBL/GenBank/DDBJ databases">
        <title>Erythrobacter sp. sf7 Genome sequencing.</title>
        <authorList>
            <person name="Park S."/>
        </authorList>
    </citation>
    <scope>NUCLEOTIDE SEQUENCE [LARGE SCALE GENOMIC DNA]</scope>
    <source>
        <strain evidence="2">sf7</strain>
    </source>
</reference>
<dbReference type="EMBL" id="JAQQXQ010000004">
    <property type="protein sequence ID" value="MDC8754347.1"/>
    <property type="molecule type" value="Genomic_DNA"/>
</dbReference>
<protein>
    <submittedName>
        <fullName evidence="1">Uncharacterized protein</fullName>
    </submittedName>
</protein>
<gene>
    <name evidence="1" type="ORF">OIK40_06775</name>
</gene>
<accession>A0ABT5JS04</accession>
<dbReference type="Proteomes" id="UP001216558">
    <property type="component" value="Unassembled WGS sequence"/>
</dbReference>
<comment type="caution">
    <text evidence="1">The sequence shown here is derived from an EMBL/GenBank/DDBJ whole genome shotgun (WGS) entry which is preliminary data.</text>
</comment>
<keyword evidence="2" id="KW-1185">Reference proteome</keyword>
<evidence type="ECO:0000313" key="2">
    <source>
        <dbReference type="Proteomes" id="UP001216558"/>
    </source>
</evidence>
<sequence length="379" mass="39997">MTPAAKPARMRGAPVAVIGLVLAAWIGGRALVWESPFAVPAPFAPFAGAQVPETIQPAAVPPARMQATAAPARVPLARTPERAIGSDGAFAMLGSGLSVGMDPSMAAAHQLLWRKAMRRPARRVPVNAMPVMASWAMREAPPFLPDASPAKAKAKGQGRWSAAGWGFLRQGSNAAPISQGRVPIYGASQVGAVLQYRVAPDDPRDPRLYARAYRALVRRGESELALGASARPLPELPVRAFGELRYTESAFRSETRPAAFAVTEIAPVDFPLDTRLETYVQAGWVGGTDATLFADGQASLTREIDAVAPAFDNALRFSLGVGAWGGAQEGAHRVDLGPTIRFDLTLGDVPARLAVDWRERVEGNAGPDSGLAVTLSTSL</sequence>
<evidence type="ECO:0000313" key="1">
    <source>
        <dbReference type="EMBL" id="MDC8754347.1"/>
    </source>
</evidence>
<name>A0ABT5JS04_9SPHN</name>
<proteinExistence type="predicted"/>